<evidence type="ECO:0000313" key="2">
    <source>
        <dbReference type="Proteomes" id="UP000019116"/>
    </source>
</evidence>
<reference evidence="1" key="2">
    <citation type="submission" date="2018-10" db="UniProtKB">
        <authorList>
            <consortium name="EnsemblPlants"/>
        </authorList>
    </citation>
    <scope>IDENTIFICATION</scope>
</reference>
<organism evidence="1">
    <name type="scientific">Triticum aestivum</name>
    <name type="common">Wheat</name>
    <dbReference type="NCBI Taxonomy" id="4565"/>
    <lineage>
        <taxon>Eukaryota</taxon>
        <taxon>Viridiplantae</taxon>
        <taxon>Streptophyta</taxon>
        <taxon>Embryophyta</taxon>
        <taxon>Tracheophyta</taxon>
        <taxon>Spermatophyta</taxon>
        <taxon>Magnoliopsida</taxon>
        <taxon>Liliopsida</taxon>
        <taxon>Poales</taxon>
        <taxon>Poaceae</taxon>
        <taxon>BOP clade</taxon>
        <taxon>Pooideae</taxon>
        <taxon>Triticodae</taxon>
        <taxon>Triticeae</taxon>
        <taxon>Triticinae</taxon>
        <taxon>Triticum</taxon>
    </lineage>
</organism>
<dbReference type="Gramene" id="TraesPARA_EIv1.0_1259510.1">
    <property type="protein sequence ID" value="TraesPARA_EIv1.0_1259510.1.CDS"/>
    <property type="gene ID" value="TraesPARA_EIv1.0_1259510"/>
</dbReference>
<dbReference type="Proteomes" id="UP000019116">
    <property type="component" value="Chromosome 4A"/>
</dbReference>
<dbReference type="Gramene" id="TraesSTA4A03G02100780.1">
    <property type="protein sequence ID" value="TraesSTA4A03G02100780.1"/>
    <property type="gene ID" value="TraesSTA4A03G02100780"/>
</dbReference>
<dbReference type="Gramene" id="TraesCS4A03G0498800.1">
    <property type="protein sequence ID" value="TraesCS4A03G0498800.1.CDS"/>
    <property type="gene ID" value="TraesCS4A03G0498800"/>
</dbReference>
<evidence type="ECO:0000313" key="1">
    <source>
        <dbReference type="EnsemblPlants" id="TraesCS4A02G183800.1"/>
    </source>
</evidence>
<dbReference type="Gramene" id="TraesCS4A02G183800.1">
    <property type="protein sequence ID" value="TraesCS4A02G183800.1"/>
    <property type="gene ID" value="TraesCS4A02G183800"/>
</dbReference>
<dbReference type="Gramene" id="TraesARI4A03G02141650.1">
    <property type="protein sequence ID" value="TraesARI4A03G02141650.1"/>
    <property type="gene ID" value="TraesARI4A03G02141650"/>
</dbReference>
<dbReference type="AlphaFoldDB" id="A0A3B6HVH9"/>
<name>A0A3B6HVH9_WHEAT</name>
<dbReference type="EnsemblPlants" id="TraesCS4A02G183800.1">
    <property type="protein sequence ID" value="TraesCS4A02G183800.1"/>
    <property type="gene ID" value="TraesCS4A02G183800"/>
</dbReference>
<accession>A0A3B6HVH9</accession>
<proteinExistence type="predicted"/>
<keyword evidence="2" id="KW-1185">Reference proteome</keyword>
<reference evidence="1" key="1">
    <citation type="submission" date="2018-08" db="EMBL/GenBank/DDBJ databases">
        <authorList>
            <person name="Rossello M."/>
        </authorList>
    </citation>
    <scope>NUCLEOTIDE SEQUENCE [LARGE SCALE GENOMIC DNA]</scope>
    <source>
        <strain evidence="1">cv. Chinese Spring</strain>
    </source>
</reference>
<dbReference type="Gramene" id="TraesLDM4A03G02102980.1">
    <property type="protein sequence ID" value="TraesLDM4A03G02102980.1"/>
    <property type="gene ID" value="TraesLDM4A03G02102980"/>
</dbReference>
<sequence>MARMGHGLPFHLAFQMTRHFISSYSASAIGWFSGAVTSDCCSINNLSTGSFVRTCDDVVGECPLPENRQRHGSDLDTSGEHGGITITALGRGGAACFLPGSFRRETLQTGHVECCFSQMSMQATWKSWPQ</sequence>
<dbReference type="Gramene" id="TraesLAC4A03G02058050.1">
    <property type="protein sequence ID" value="TraesLAC4A03G02058050.1"/>
    <property type="gene ID" value="TraesLAC4A03G02058050"/>
</dbReference>
<protein>
    <submittedName>
        <fullName evidence="1">Uncharacterized protein</fullName>
    </submittedName>
</protein>